<keyword evidence="9" id="KW-0811">Translocation</keyword>
<comment type="subcellular location">
    <subcellularLocation>
        <location evidence="1">Endoplasmic reticulum membrane</location>
        <topology evidence="1">Multi-pass membrane protein</topology>
    </subcellularLocation>
</comment>
<evidence type="ECO:0000256" key="9">
    <source>
        <dbReference type="ARBA" id="ARBA00023010"/>
    </source>
</evidence>
<dbReference type="EMBL" id="JAGTXO010000017">
    <property type="protein sequence ID" value="KAG8463216.1"/>
    <property type="molecule type" value="Genomic_DNA"/>
</dbReference>
<dbReference type="PANTHER" id="PTHR12443">
    <property type="entry name" value="TRANSLOCATION PROTEIN SEC62"/>
    <property type="match status" value="1"/>
</dbReference>
<keyword evidence="10 12" id="KW-0472">Membrane</keyword>
<evidence type="ECO:0000256" key="12">
    <source>
        <dbReference type="SAM" id="Phobius"/>
    </source>
</evidence>
<evidence type="ECO:0000256" key="3">
    <source>
        <dbReference type="ARBA" id="ARBA00021257"/>
    </source>
</evidence>
<keyword evidence="8 12" id="KW-1133">Transmembrane helix</keyword>
<evidence type="ECO:0000256" key="6">
    <source>
        <dbReference type="ARBA" id="ARBA00022824"/>
    </source>
</evidence>
<evidence type="ECO:0000313" key="14">
    <source>
        <dbReference type="Proteomes" id="UP000751190"/>
    </source>
</evidence>
<proteinExistence type="inferred from homology"/>
<keyword evidence="7" id="KW-0653">Protein transport</keyword>
<feature type="transmembrane region" description="Helical" evidence="12">
    <location>
        <begin position="134"/>
        <end position="157"/>
    </location>
</feature>
<evidence type="ECO:0000313" key="13">
    <source>
        <dbReference type="EMBL" id="KAG8463216.1"/>
    </source>
</evidence>
<evidence type="ECO:0000256" key="10">
    <source>
        <dbReference type="ARBA" id="ARBA00023136"/>
    </source>
</evidence>
<evidence type="ECO:0000256" key="7">
    <source>
        <dbReference type="ARBA" id="ARBA00022927"/>
    </source>
</evidence>
<accession>A0A8J5XCV8</accession>
<dbReference type="InterPro" id="IPR004728">
    <property type="entry name" value="Sec62"/>
</dbReference>
<keyword evidence="14" id="KW-1185">Reference proteome</keyword>
<evidence type="ECO:0000256" key="11">
    <source>
        <dbReference type="SAM" id="MobiDB-lite"/>
    </source>
</evidence>
<evidence type="ECO:0000256" key="8">
    <source>
        <dbReference type="ARBA" id="ARBA00022989"/>
    </source>
</evidence>
<evidence type="ECO:0000256" key="4">
    <source>
        <dbReference type="ARBA" id="ARBA00022448"/>
    </source>
</evidence>
<dbReference type="Pfam" id="PF03839">
    <property type="entry name" value="Sec62"/>
    <property type="match status" value="1"/>
</dbReference>
<evidence type="ECO:0000256" key="1">
    <source>
        <dbReference type="ARBA" id="ARBA00004477"/>
    </source>
</evidence>
<feature type="transmembrane region" description="Helical" evidence="12">
    <location>
        <begin position="169"/>
        <end position="192"/>
    </location>
</feature>
<dbReference type="GO" id="GO:0005789">
    <property type="term" value="C:endoplasmic reticulum membrane"/>
    <property type="evidence" value="ECO:0007669"/>
    <property type="project" value="UniProtKB-SubCell"/>
</dbReference>
<dbReference type="AlphaFoldDB" id="A0A8J5XCV8"/>
<dbReference type="PANTHER" id="PTHR12443:SF9">
    <property type="entry name" value="TRANSLOCATION PROTEIN SEC62"/>
    <property type="match status" value="1"/>
</dbReference>
<comment type="similarity">
    <text evidence="2">Belongs to the SEC62 family.</text>
</comment>
<name>A0A8J5XCV8_DIALT</name>
<keyword evidence="6" id="KW-0256">Endoplasmic reticulum</keyword>
<keyword evidence="5 12" id="KW-0812">Transmembrane</keyword>
<dbReference type="OrthoDB" id="200187at2759"/>
<evidence type="ECO:0000256" key="5">
    <source>
        <dbReference type="ARBA" id="ARBA00022692"/>
    </source>
</evidence>
<feature type="transmembrane region" description="Helical" evidence="12">
    <location>
        <begin position="281"/>
        <end position="304"/>
    </location>
</feature>
<gene>
    <name evidence="13" type="ORF">KFE25_011213</name>
</gene>
<organism evidence="13 14">
    <name type="scientific">Diacronema lutheri</name>
    <name type="common">Unicellular marine alga</name>
    <name type="synonym">Monochrysis lutheri</name>
    <dbReference type="NCBI Taxonomy" id="2081491"/>
    <lineage>
        <taxon>Eukaryota</taxon>
        <taxon>Haptista</taxon>
        <taxon>Haptophyta</taxon>
        <taxon>Pavlovophyceae</taxon>
        <taxon>Pavlovales</taxon>
        <taxon>Pavlovaceae</taxon>
        <taxon>Diacronema</taxon>
    </lineage>
</organism>
<comment type="caution">
    <text evidence="13">The sequence shown here is derived from an EMBL/GenBank/DDBJ whole genome shotgun (WGS) entry which is preliminary data.</text>
</comment>
<dbReference type="Proteomes" id="UP000751190">
    <property type="component" value="Unassembled WGS sequence"/>
</dbReference>
<feature type="region of interest" description="Disordered" evidence="11">
    <location>
        <begin position="335"/>
        <end position="367"/>
    </location>
</feature>
<reference evidence="13" key="1">
    <citation type="submission" date="2021-05" db="EMBL/GenBank/DDBJ databases">
        <title>The genome of the haptophyte Pavlova lutheri (Diacronema luteri, Pavlovales) - a model for lipid biosynthesis in eukaryotic algae.</title>
        <authorList>
            <person name="Hulatt C.J."/>
            <person name="Posewitz M.C."/>
        </authorList>
    </citation>
    <scope>NUCLEOTIDE SEQUENCE</scope>
    <source>
        <strain evidence="13">NIVA-4/92</strain>
    </source>
</reference>
<keyword evidence="4" id="KW-0813">Transport</keyword>
<sequence>MSAVRQRGAVRAAPSARPDDALLKVANWLREPRRSGVTTREAVQYERRVEYFKGTKMVEALLSPKYKDVKGAPPVCSKPDAIALCSRLLSAQYFHRSQRIFISARRWELEMHPVHTFEEDGLYTWLHEGSKGRLYALCGLTLAGALLLCMVQIWPIWMKIGLWWCSVTFLTTFSALCAVRLALFLVMFAVGFRGIWLFPNLFDDNQTFAGSFLPIMGKAEPVVVADEYDSDDDELRRIRTKKKGAEPADAANGAADGGAADGAATAASPKRRRPPVDDDPSWKFGLVNAAILGVIGLIACWNMGFFDGENVPDFVAKHDDLQHYFPTLAAPPTAADAGANGTAGGTEGEGADEHDPFAAPAEEGEKY</sequence>
<dbReference type="GO" id="GO:0031204">
    <property type="term" value="P:post-translational protein targeting to membrane, translocation"/>
    <property type="evidence" value="ECO:0007669"/>
    <property type="project" value="TreeGrafter"/>
</dbReference>
<protein>
    <recommendedName>
        <fullName evidence="3">Translocation protein SEC62</fullName>
    </recommendedName>
</protein>
<feature type="region of interest" description="Disordered" evidence="11">
    <location>
        <begin position="240"/>
        <end position="279"/>
    </location>
</feature>
<evidence type="ECO:0000256" key="2">
    <source>
        <dbReference type="ARBA" id="ARBA00010604"/>
    </source>
</evidence>